<dbReference type="Proteomes" id="UP001054945">
    <property type="component" value="Unassembled WGS sequence"/>
</dbReference>
<proteinExistence type="predicted"/>
<protein>
    <submittedName>
        <fullName evidence="1">Uncharacterized protein</fullName>
    </submittedName>
</protein>
<gene>
    <name evidence="1" type="ORF">CEXT_249531</name>
</gene>
<dbReference type="AlphaFoldDB" id="A0AAV4UH50"/>
<organism evidence="1 2">
    <name type="scientific">Caerostris extrusa</name>
    <name type="common">Bark spider</name>
    <name type="synonym">Caerostris bankana</name>
    <dbReference type="NCBI Taxonomy" id="172846"/>
    <lineage>
        <taxon>Eukaryota</taxon>
        <taxon>Metazoa</taxon>
        <taxon>Ecdysozoa</taxon>
        <taxon>Arthropoda</taxon>
        <taxon>Chelicerata</taxon>
        <taxon>Arachnida</taxon>
        <taxon>Araneae</taxon>
        <taxon>Araneomorphae</taxon>
        <taxon>Entelegynae</taxon>
        <taxon>Araneoidea</taxon>
        <taxon>Araneidae</taxon>
        <taxon>Caerostris</taxon>
    </lineage>
</organism>
<reference evidence="1 2" key="1">
    <citation type="submission" date="2021-06" db="EMBL/GenBank/DDBJ databases">
        <title>Caerostris extrusa draft genome.</title>
        <authorList>
            <person name="Kono N."/>
            <person name="Arakawa K."/>
        </authorList>
    </citation>
    <scope>NUCLEOTIDE SEQUENCE [LARGE SCALE GENOMIC DNA]</scope>
</reference>
<name>A0AAV4UH50_CAEEX</name>
<accession>A0AAV4UH50</accession>
<dbReference type="EMBL" id="BPLR01012870">
    <property type="protein sequence ID" value="GIY57217.1"/>
    <property type="molecule type" value="Genomic_DNA"/>
</dbReference>
<evidence type="ECO:0000313" key="2">
    <source>
        <dbReference type="Proteomes" id="UP001054945"/>
    </source>
</evidence>
<comment type="caution">
    <text evidence="1">The sequence shown here is derived from an EMBL/GenBank/DDBJ whole genome shotgun (WGS) entry which is preliminary data.</text>
</comment>
<evidence type="ECO:0000313" key="1">
    <source>
        <dbReference type="EMBL" id="GIY57217.1"/>
    </source>
</evidence>
<keyword evidence="2" id="KW-1185">Reference proteome</keyword>
<sequence>MSSCPVPVASLPRSDAPVSCLNSNCQADCNERYTPFPVISCWGKVALKQSADVTGLFGVALSFFGGGKAKIEKSSSPSIVEERLHRHANGAAIYCQAVNSGGALNICIDIGDNSCFSLSVKGLTGPSTPATQGEKELSEELNYHQVGA</sequence>